<gene>
    <name evidence="1" type="ORF">BP6252_11917</name>
</gene>
<organism evidence="1 2">
    <name type="scientific">Coleophoma cylindrospora</name>
    <dbReference type="NCBI Taxonomy" id="1849047"/>
    <lineage>
        <taxon>Eukaryota</taxon>
        <taxon>Fungi</taxon>
        <taxon>Dikarya</taxon>
        <taxon>Ascomycota</taxon>
        <taxon>Pezizomycotina</taxon>
        <taxon>Leotiomycetes</taxon>
        <taxon>Helotiales</taxon>
        <taxon>Dermateaceae</taxon>
        <taxon>Coleophoma</taxon>
    </lineage>
</organism>
<proteinExistence type="predicted"/>
<dbReference type="AlphaFoldDB" id="A0A3D8QGJ2"/>
<dbReference type="OrthoDB" id="4060227at2759"/>
<reference evidence="1 2" key="1">
    <citation type="journal article" date="2018" name="IMA Fungus">
        <title>IMA Genome-F 9: Draft genome sequence of Annulohypoxylon stygium, Aspergillus mulundensis, Berkeleyomyces basicola (syn. Thielaviopsis basicola), Ceratocystis smalleyi, two Cercospora beticola strains, Coleophoma cylindrospora, Fusarium fracticaudum, Phialophora cf. hyalina, and Morchella septimelata.</title>
        <authorList>
            <person name="Wingfield B.D."/>
            <person name="Bills G.F."/>
            <person name="Dong Y."/>
            <person name="Huang W."/>
            <person name="Nel W.J."/>
            <person name="Swalarsk-Parry B.S."/>
            <person name="Vaghefi N."/>
            <person name="Wilken P.M."/>
            <person name="An Z."/>
            <person name="de Beer Z.W."/>
            <person name="De Vos L."/>
            <person name="Chen L."/>
            <person name="Duong T.A."/>
            <person name="Gao Y."/>
            <person name="Hammerbacher A."/>
            <person name="Kikkert J.R."/>
            <person name="Li Y."/>
            <person name="Li H."/>
            <person name="Li K."/>
            <person name="Li Q."/>
            <person name="Liu X."/>
            <person name="Ma X."/>
            <person name="Naidoo K."/>
            <person name="Pethybridge S.J."/>
            <person name="Sun J."/>
            <person name="Steenkamp E.T."/>
            <person name="van der Nest M.A."/>
            <person name="van Wyk S."/>
            <person name="Wingfield M.J."/>
            <person name="Xiong C."/>
            <person name="Yue Q."/>
            <person name="Zhang X."/>
        </authorList>
    </citation>
    <scope>NUCLEOTIDE SEQUENCE [LARGE SCALE GENOMIC DNA]</scope>
    <source>
        <strain evidence="1 2">BP6252</strain>
    </source>
</reference>
<dbReference type="Proteomes" id="UP000256645">
    <property type="component" value="Unassembled WGS sequence"/>
</dbReference>
<name>A0A3D8QGJ2_9HELO</name>
<evidence type="ECO:0008006" key="3">
    <source>
        <dbReference type="Google" id="ProtNLM"/>
    </source>
</evidence>
<evidence type="ECO:0000313" key="1">
    <source>
        <dbReference type="EMBL" id="RDW60534.1"/>
    </source>
</evidence>
<accession>A0A3D8QGJ2</accession>
<dbReference type="EMBL" id="PDLM01000015">
    <property type="protein sequence ID" value="RDW60534.1"/>
    <property type="molecule type" value="Genomic_DNA"/>
</dbReference>
<keyword evidence="2" id="KW-1185">Reference proteome</keyword>
<evidence type="ECO:0000313" key="2">
    <source>
        <dbReference type="Proteomes" id="UP000256645"/>
    </source>
</evidence>
<sequence>MHDDVAIRNADQLLASGLSSEGDRGFVAQVKLFRILARCYFMYGCDADLELGGQDFEILQSLNISLDQWRLEHQPKGTDSASFTKSNHSLLPSFSNSAELSISERQEAANNAIAAATSTVRLMIEDSDLRSAQIGMPLFVHAIVAVCASFLLKMAVVFSESNTTNRNTLSLPGDLSKYGLTIHTKNILTEAERLVRMLNEVADNAGQQHVARHVVTGLRELLGNFSAGSEMNSFVYSRSSAMPSPLESGVANQSVRTGYDAYAMEQADNPRFNQSCLNIPAAQGNKTAQPASHEQQQDPFDLLGDLDWRFNDAFLLNIQAAERYM</sequence>
<protein>
    <recommendedName>
        <fullName evidence="3">Transcription factor domain-containing protein</fullName>
    </recommendedName>
</protein>
<comment type="caution">
    <text evidence="1">The sequence shown here is derived from an EMBL/GenBank/DDBJ whole genome shotgun (WGS) entry which is preliminary data.</text>
</comment>